<dbReference type="InterPro" id="IPR036942">
    <property type="entry name" value="Beta-barrel_TonB_sf"/>
</dbReference>
<evidence type="ECO:0000256" key="7">
    <source>
        <dbReference type="ARBA" id="ARBA00023077"/>
    </source>
</evidence>
<dbReference type="CDD" id="cd01347">
    <property type="entry name" value="ligand_gated_channel"/>
    <property type="match status" value="1"/>
</dbReference>
<keyword evidence="16" id="KW-1185">Reference proteome</keyword>
<accession>A0ABP9FIU9</accession>
<keyword evidence="5 12" id="KW-0732">Signal</keyword>
<dbReference type="Gene3D" id="2.170.130.10">
    <property type="entry name" value="TonB-dependent receptor, plug domain"/>
    <property type="match status" value="1"/>
</dbReference>
<evidence type="ECO:0000313" key="16">
    <source>
        <dbReference type="Proteomes" id="UP001499988"/>
    </source>
</evidence>
<keyword evidence="3 10" id="KW-1134">Transmembrane beta strand</keyword>
<evidence type="ECO:0000256" key="8">
    <source>
        <dbReference type="ARBA" id="ARBA00023136"/>
    </source>
</evidence>
<evidence type="ECO:0000256" key="5">
    <source>
        <dbReference type="ARBA" id="ARBA00022729"/>
    </source>
</evidence>
<dbReference type="InterPro" id="IPR012910">
    <property type="entry name" value="Plug_dom"/>
</dbReference>
<keyword evidence="4 10" id="KW-0812">Transmembrane</keyword>
<dbReference type="SUPFAM" id="SSF56935">
    <property type="entry name" value="Porins"/>
    <property type="match status" value="1"/>
</dbReference>
<dbReference type="Pfam" id="PF07715">
    <property type="entry name" value="Plug"/>
    <property type="match status" value="1"/>
</dbReference>
<dbReference type="EMBL" id="BAABJZ010000100">
    <property type="protein sequence ID" value="GAA4898827.1"/>
    <property type="molecule type" value="Genomic_DNA"/>
</dbReference>
<dbReference type="Gene3D" id="2.40.170.20">
    <property type="entry name" value="TonB-dependent receptor, beta-barrel domain"/>
    <property type="match status" value="1"/>
</dbReference>
<dbReference type="PROSITE" id="PS52016">
    <property type="entry name" value="TONB_DEPENDENT_REC_3"/>
    <property type="match status" value="1"/>
</dbReference>
<sequence length="633" mass="69369">MKLSKICLACTSVLALAPAWANTSNDPAVETIVVTGDRFAQNADSVLAPITILDRTALDQIQAQSLTDALRTLPNVDINQYGGRGQNASVSVRGATSTQTLVLVDGVRLARSVIGSVDINAIPLAQIERIEFIRGARAALYGSEAISGVINIITRGGESGTVVKAGAGSLGHVEASVRSVLDVAGGQLKAVAAWEEQDGYNVHPVPGVNDGDKHGFAGKSALLAYDRNLTEQFSVYGGVRWNQNTSQYDNSSVGNPDWGTADTHERKENWQESFDYQLQAQYQSERWLSQVQAQTSNTRSYDYVDTLSHKDAPAYSHLRQHNLAWLNQLQFNDSVSFGAGVDWRREELRGDSTQEDWMTGQGSPFAPETLSRDNTGVFALSRFEQGGHQLEASLRSDDNQQFGRHNTWQVGGALALAPQWRLVASVGTAFRAPTFFDLYYPGSQNPELKPESSDNYELALEGKALGAELRLGWFRQDATDLLQWDNSTYRMENIGEALIDGIELEAQFETGWVAHQLSYGWRDSEDKISGNQLTASARHNAKWNLSADIDSLNLTANLVYRGSRYGDAANTVELDSYFLVNLAASYSVTESLILRARLENALDEDYLTIADTFSGGSYPGQGRTGFAAVEYRF</sequence>
<keyword evidence="2 10" id="KW-0813">Transport</keyword>
<evidence type="ECO:0000256" key="2">
    <source>
        <dbReference type="ARBA" id="ARBA00022448"/>
    </source>
</evidence>
<evidence type="ECO:0000256" key="1">
    <source>
        <dbReference type="ARBA" id="ARBA00004571"/>
    </source>
</evidence>
<protein>
    <submittedName>
        <fullName evidence="15">TonB-dependent receptor</fullName>
    </submittedName>
</protein>
<dbReference type="Proteomes" id="UP001499988">
    <property type="component" value="Unassembled WGS sequence"/>
</dbReference>
<comment type="subcellular location">
    <subcellularLocation>
        <location evidence="1 10">Cell outer membrane</location>
        <topology evidence="1 10">Multi-pass membrane protein</topology>
    </subcellularLocation>
</comment>
<evidence type="ECO:0000259" key="14">
    <source>
        <dbReference type="Pfam" id="PF07715"/>
    </source>
</evidence>
<dbReference type="InterPro" id="IPR037066">
    <property type="entry name" value="Plug_dom_sf"/>
</dbReference>
<evidence type="ECO:0000256" key="10">
    <source>
        <dbReference type="PROSITE-ProRule" id="PRU01360"/>
    </source>
</evidence>
<name>A0ABP9FIU9_9GAMM</name>
<feature type="signal peptide" evidence="12">
    <location>
        <begin position="1"/>
        <end position="21"/>
    </location>
</feature>
<comment type="caution">
    <text evidence="15">The sequence shown here is derived from an EMBL/GenBank/DDBJ whole genome shotgun (WGS) entry which is preliminary data.</text>
</comment>
<evidence type="ECO:0000313" key="15">
    <source>
        <dbReference type="EMBL" id="GAA4898827.1"/>
    </source>
</evidence>
<evidence type="ECO:0000256" key="4">
    <source>
        <dbReference type="ARBA" id="ARBA00022692"/>
    </source>
</evidence>
<reference evidence="16" key="1">
    <citation type="journal article" date="2019" name="Int. J. Syst. Evol. Microbiol.">
        <title>The Global Catalogue of Microorganisms (GCM) 10K type strain sequencing project: providing services to taxonomists for standard genome sequencing and annotation.</title>
        <authorList>
            <consortium name="The Broad Institute Genomics Platform"/>
            <consortium name="The Broad Institute Genome Sequencing Center for Infectious Disease"/>
            <person name="Wu L."/>
            <person name="Ma J."/>
        </authorList>
    </citation>
    <scope>NUCLEOTIDE SEQUENCE [LARGE SCALE GENOMIC DNA]</scope>
    <source>
        <strain evidence="16">JCM 18401</strain>
    </source>
</reference>
<feature type="domain" description="TonB-dependent receptor-like beta-barrel" evidence="13">
    <location>
        <begin position="233"/>
        <end position="600"/>
    </location>
</feature>
<gene>
    <name evidence="15" type="ORF">GCM10023333_35410</name>
</gene>
<dbReference type="InterPro" id="IPR000531">
    <property type="entry name" value="Beta-barrel_TonB"/>
</dbReference>
<keyword evidence="7 11" id="KW-0798">TonB box</keyword>
<organism evidence="15 16">
    <name type="scientific">Ferrimonas pelagia</name>
    <dbReference type="NCBI Taxonomy" id="1177826"/>
    <lineage>
        <taxon>Bacteria</taxon>
        <taxon>Pseudomonadati</taxon>
        <taxon>Pseudomonadota</taxon>
        <taxon>Gammaproteobacteria</taxon>
        <taxon>Alteromonadales</taxon>
        <taxon>Ferrimonadaceae</taxon>
        <taxon>Ferrimonas</taxon>
    </lineage>
</organism>
<keyword evidence="15" id="KW-0675">Receptor</keyword>
<keyword evidence="8 10" id="KW-0472">Membrane</keyword>
<feature type="chain" id="PRO_5046614382" evidence="12">
    <location>
        <begin position="22"/>
        <end position="633"/>
    </location>
</feature>
<dbReference type="PANTHER" id="PTHR30069:SF53">
    <property type="entry name" value="COLICIN I RECEPTOR-RELATED"/>
    <property type="match status" value="1"/>
</dbReference>
<keyword evidence="6" id="KW-0406">Ion transport</keyword>
<dbReference type="RefSeq" id="WP_345336798.1">
    <property type="nucleotide sequence ID" value="NZ_BAABJZ010000100.1"/>
</dbReference>
<evidence type="ECO:0000259" key="13">
    <source>
        <dbReference type="Pfam" id="PF00593"/>
    </source>
</evidence>
<proteinExistence type="inferred from homology"/>
<evidence type="ECO:0000256" key="9">
    <source>
        <dbReference type="ARBA" id="ARBA00023237"/>
    </source>
</evidence>
<dbReference type="Pfam" id="PF00593">
    <property type="entry name" value="TonB_dep_Rec_b-barrel"/>
    <property type="match status" value="1"/>
</dbReference>
<evidence type="ECO:0000256" key="11">
    <source>
        <dbReference type="RuleBase" id="RU003357"/>
    </source>
</evidence>
<dbReference type="PANTHER" id="PTHR30069">
    <property type="entry name" value="TONB-DEPENDENT OUTER MEMBRANE RECEPTOR"/>
    <property type="match status" value="1"/>
</dbReference>
<evidence type="ECO:0000256" key="3">
    <source>
        <dbReference type="ARBA" id="ARBA00022452"/>
    </source>
</evidence>
<evidence type="ECO:0000256" key="12">
    <source>
        <dbReference type="SAM" id="SignalP"/>
    </source>
</evidence>
<dbReference type="InterPro" id="IPR039426">
    <property type="entry name" value="TonB-dep_rcpt-like"/>
</dbReference>
<comment type="similarity">
    <text evidence="10 11">Belongs to the TonB-dependent receptor family.</text>
</comment>
<evidence type="ECO:0000256" key="6">
    <source>
        <dbReference type="ARBA" id="ARBA00023065"/>
    </source>
</evidence>
<feature type="domain" description="TonB-dependent receptor plug" evidence="14">
    <location>
        <begin position="45"/>
        <end position="149"/>
    </location>
</feature>
<keyword evidence="9 10" id="KW-0998">Cell outer membrane</keyword>